<dbReference type="EMBL" id="MU274903">
    <property type="protein sequence ID" value="KAI0092764.1"/>
    <property type="molecule type" value="Genomic_DNA"/>
</dbReference>
<protein>
    <submittedName>
        <fullName evidence="1">S-adenosyl-L-methionine-dependent methyltransferase</fullName>
    </submittedName>
</protein>
<dbReference type="Proteomes" id="UP001055072">
    <property type="component" value="Unassembled WGS sequence"/>
</dbReference>
<organism evidence="1 2">
    <name type="scientific">Irpex rosettiformis</name>
    <dbReference type="NCBI Taxonomy" id="378272"/>
    <lineage>
        <taxon>Eukaryota</taxon>
        <taxon>Fungi</taxon>
        <taxon>Dikarya</taxon>
        <taxon>Basidiomycota</taxon>
        <taxon>Agaricomycotina</taxon>
        <taxon>Agaricomycetes</taxon>
        <taxon>Polyporales</taxon>
        <taxon>Irpicaceae</taxon>
        <taxon>Irpex</taxon>
    </lineage>
</organism>
<keyword evidence="1" id="KW-0808">Transferase</keyword>
<evidence type="ECO:0000313" key="1">
    <source>
        <dbReference type="EMBL" id="KAI0092764.1"/>
    </source>
</evidence>
<sequence>MSTETQSQPTPQEQVRKFIAEDHKGGWDEAWKASFTPWDVGEVQPAFHDLLKSSEIDFPKSGRALVPGCGRAYDAIFIANELGLDTLAVDISATAVKAAEELLASPKGATSSGRVSVKQQDFFAFEVPEAERFDLIYDYTFFVAILPSMRKDWGRKINSLIKPGGYLALLVFPIDPPQDYGPPFFVRPEHYDEVLGDGWTKVLDKIPERSSPVHVNRERVVVYKRNM</sequence>
<reference evidence="1" key="1">
    <citation type="journal article" date="2021" name="Environ. Microbiol.">
        <title>Gene family expansions and transcriptome signatures uncover fungal adaptations to wood decay.</title>
        <authorList>
            <person name="Hage H."/>
            <person name="Miyauchi S."/>
            <person name="Viragh M."/>
            <person name="Drula E."/>
            <person name="Min B."/>
            <person name="Chaduli D."/>
            <person name="Navarro D."/>
            <person name="Favel A."/>
            <person name="Norest M."/>
            <person name="Lesage-Meessen L."/>
            <person name="Balint B."/>
            <person name="Merenyi Z."/>
            <person name="de Eugenio L."/>
            <person name="Morin E."/>
            <person name="Martinez A.T."/>
            <person name="Baldrian P."/>
            <person name="Stursova M."/>
            <person name="Martinez M.J."/>
            <person name="Novotny C."/>
            <person name="Magnuson J.K."/>
            <person name="Spatafora J.W."/>
            <person name="Maurice S."/>
            <person name="Pangilinan J."/>
            <person name="Andreopoulos W."/>
            <person name="LaButti K."/>
            <person name="Hundley H."/>
            <person name="Na H."/>
            <person name="Kuo A."/>
            <person name="Barry K."/>
            <person name="Lipzen A."/>
            <person name="Henrissat B."/>
            <person name="Riley R."/>
            <person name="Ahrendt S."/>
            <person name="Nagy L.G."/>
            <person name="Grigoriev I.V."/>
            <person name="Martin F."/>
            <person name="Rosso M.N."/>
        </authorList>
    </citation>
    <scope>NUCLEOTIDE SEQUENCE</scope>
    <source>
        <strain evidence="1">CBS 384.51</strain>
    </source>
</reference>
<gene>
    <name evidence="1" type="ORF">BDY19DRAFT_883422</name>
</gene>
<accession>A0ACB8UER7</accession>
<keyword evidence="1" id="KW-0489">Methyltransferase</keyword>
<evidence type="ECO:0000313" key="2">
    <source>
        <dbReference type="Proteomes" id="UP001055072"/>
    </source>
</evidence>
<comment type="caution">
    <text evidence="1">The sequence shown here is derived from an EMBL/GenBank/DDBJ whole genome shotgun (WGS) entry which is preliminary data.</text>
</comment>
<proteinExistence type="predicted"/>
<keyword evidence="2" id="KW-1185">Reference proteome</keyword>
<name>A0ACB8UER7_9APHY</name>